<proteinExistence type="predicted"/>
<dbReference type="EMBL" id="AP014612">
    <property type="protein sequence ID" value="BAQ23533.1"/>
    <property type="molecule type" value="Genomic_DNA"/>
</dbReference>
<evidence type="ECO:0000313" key="2">
    <source>
        <dbReference type="Proteomes" id="UP000217758"/>
    </source>
</evidence>
<gene>
    <name evidence="1" type="ORF">SRT_02720</name>
</gene>
<dbReference type="Proteomes" id="UP000217758">
    <property type="component" value="Chromosome"/>
</dbReference>
<dbReference type="KEGG" id="strg:SRT_02720"/>
<dbReference type="RefSeq" id="WP_128832799.1">
    <property type="nucleotide sequence ID" value="NZ_AP014612.1"/>
</dbReference>
<evidence type="ECO:0000313" key="1">
    <source>
        <dbReference type="EMBL" id="BAQ23533.1"/>
    </source>
</evidence>
<keyword evidence="2" id="KW-1185">Reference proteome</keyword>
<dbReference type="AlphaFoldDB" id="A0A1L7LH49"/>
<accession>A0A1L7LH49</accession>
<protein>
    <submittedName>
        <fullName evidence="1">Uncharacterized protein</fullName>
    </submittedName>
</protein>
<name>A0A1L7LH49_9STRE</name>
<sequence>MLAGIEGGVNWDRVFAGATVYGAATRAVCMATGPIGWGAVAYWGLSAASVALLGGTYGAIGGILQGATACE</sequence>
<organism evidence="1 2">
    <name type="scientific">Streptococcus troglodytae</name>
    <dbReference type="NCBI Taxonomy" id="1111760"/>
    <lineage>
        <taxon>Bacteria</taxon>
        <taxon>Bacillati</taxon>
        <taxon>Bacillota</taxon>
        <taxon>Bacilli</taxon>
        <taxon>Lactobacillales</taxon>
        <taxon>Streptococcaceae</taxon>
        <taxon>Streptococcus</taxon>
    </lineage>
</organism>
<reference evidence="1 2" key="1">
    <citation type="journal article" date="2016" name="Microbiol. Immunol.">
        <title>Complete genome sequence of Streptococcus troglodytae TKU31 isolated from the oral cavity of a chimpanzee (Pan troglodytes).</title>
        <authorList>
            <person name="Okamoto M."/>
            <person name="Naito M."/>
            <person name="Miyanohara M."/>
            <person name="Imai S."/>
            <person name="Nomura Y."/>
            <person name="Saito W."/>
            <person name="Momoi Y."/>
            <person name="Takada K."/>
            <person name="Miyabe-Nishiwaki T."/>
            <person name="Tomonaga M."/>
            <person name="Hanada N."/>
        </authorList>
    </citation>
    <scope>NUCLEOTIDE SEQUENCE [LARGE SCALE GENOMIC DNA]</scope>
    <source>
        <strain evidence="2">TKU 31</strain>
    </source>
</reference>